<sequence>MRRRRCRAASDGASWISRVRRDERCTRCAPDSGLPERHARACDELHDNPARFMRTRINPTKSVALKLAALALLASNAVVACAETPAPESVRLANGHEIEWVRPGLVDVDAARHQKSALIVPAALRRVLRDASSLAFPSDHAKRIDGKDYLLVVVNRSSNSKPTGYCGAGEEGALYVLELHRARAVSRFSLPVQSCVDSISLDTHDGAQSPYLAIAWREDPIGIDIRWEYLAHGGATHRVYRFVNGTFVEAEVPQSRGRAAAQ</sequence>
<protein>
    <recommendedName>
        <fullName evidence="3">Lipoprotein</fullName>
    </recommendedName>
</protein>
<dbReference type="EMBL" id="CP000150">
    <property type="protein sequence ID" value="ABB05680.1"/>
    <property type="molecule type" value="Genomic_DNA"/>
</dbReference>
<proteinExistence type="predicted"/>
<dbReference type="PATRIC" id="fig|482957.22.peg.7138"/>
<gene>
    <name evidence="1" type="ordered locus">Bcep18194_C6630</name>
</gene>
<accession>Q39PD6</accession>
<organism evidence="1 2">
    <name type="scientific">Burkholderia lata (strain ATCC 17760 / DSM 23089 / LMG 22485 / NCIMB 9086 / R18194 / 383)</name>
    <dbReference type="NCBI Taxonomy" id="482957"/>
    <lineage>
        <taxon>Bacteria</taxon>
        <taxon>Pseudomonadati</taxon>
        <taxon>Pseudomonadota</taxon>
        <taxon>Betaproteobacteria</taxon>
        <taxon>Burkholderiales</taxon>
        <taxon>Burkholderiaceae</taxon>
        <taxon>Burkholderia</taxon>
        <taxon>Burkholderia cepacia complex</taxon>
    </lineage>
</organism>
<dbReference type="Proteomes" id="UP000002705">
    <property type="component" value="Chromosome 3"/>
</dbReference>
<name>Q39PD6_BURL3</name>
<evidence type="ECO:0008006" key="3">
    <source>
        <dbReference type="Google" id="ProtNLM"/>
    </source>
</evidence>
<dbReference type="HOGENOM" id="CLU_1060401_0_0_4"/>
<dbReference type="KEGG" id="bur:Bcep18194_C6630"/>
<reference evidence="1" key="1">
    <citation type="submission" date="2009-01" db="EMBL/GenBank/DDBJ databases">
        <title>Complete sequence of chromosome 3 of Burkholderia sp. 383.</title>
        <authorList>
            <consortium name="US DOE Joint Genome Institute"/>
            <person name="Copeland A."/>
            <person name="Lucas S."/>
            <person name="Lapidus A."/>
            <person name="Barry K."/>
            <person name="Detter J.C."/>
            <person name="Glavina T."/>
            <person name="Hammon N."/>
            <person name="Israni S."/>
            <person name="Pitluck S."/>
            <person name="Chain P."/>
            <person name="Malfatti S."/>
            <person name="Shin M."/>
            <person name="Vergez L."/>
            <person name="Schmutz J."/>
            <person name="Larimer F."/>
            <person name="Land M."/>
            <person name="Kyrpides N."/>
            <person name="Lykidis A."/>
            <person name="Richardson P."/>
        </authorList>
    </citation>
    <scope>NUCLEOTIDE SEQUENCE</scope>
    <source>
        <strain evidence="1">383</strain>
    </source>
</reference>
<keyword evidence="2" id="KW-1185">Reference proteome</keyword>
<evidence type="ECO:0000313" key="2">
    <source>
        <dbReference type="Proteomes" id="UP000002705"/>
    </source>
</evidence>
<evidence type="ECO:0000313" key="1">
    <source>
        <dbReference type="EMBL" id="ABB05680.1"/>
    </source>
</evidence>
<dbReference type="AlphaFoldDB" id="Q39PD6"/>